<proteinExistence type="inferred from homology"/>
<dbReference type="Proteomes" id="UP000245207">
    <property type="component" value="Unassembled WGS sequence"/>
</dbReference>
<comment type="similarity">
    <text evidence="2 4">Belongs to the SCAR/WAVE family.</text>
</comment>
<evidence type="ECO:0000256" key="1">
    <source>
        <dbReference type="ARBA" id="ARBA00004170"/>
    </source>
</evidence>
<dbReference type="InterPro" id="IPR017969">
    <property type="entry name" value="Heavy-metal-associated_CS"/>
</dbReference>
<dbReference type="PANTHER" id="PTHR12902:SF33">
    <property type="entry name" value="PROTEIN SCAR3"/>
    <property type="match status" value="1"/>
</dbReference>
<keyword evidence="4" id="KW-0963">Cytoplasm</keyword>
<dbReference type="InterPro" id="IPR028288">
    <property type="entry name" value="SCAR/WAVE_fam"/>
</dbReference>
<dbReference type="InterPro" id="IPR036163">
    <property type="entry name" value="HMA_dom_sf"/>
</dbReference>
<keyword evidence="3" id="KW-0479">Metal-binding</keyword>
<dbReference type="AlphaFoldDB" id="A0A2U1MCM5"/>
<organism evidence="6 7">
    <name type="scientific">Artemisia annua</name>
    <name type="common">Sweet wormwood</name>
    <dbReference type="NCBI Taxonomy" id="35608"/>
    <lineage>
        <taxon>Eukaryota</taxon>
        <taxon>Viridiplantae</taxon>
        <taxon>Streptophyta</taxon>
        <taxon>Embryophyta</taxon>
        <taxon>Tracheophyta</taxon>
        <taxon>Spermatophyta</taxon>
        <taxon>Magnoliopsida</taxon>
        <taxon>eudicotyledons</taxon>
        <taxon>Gunneridae</taxon>
        <taxon>Pentapetalae</taxon>
        <taxon>asterids</taxon>
        <taxon>campanulids</taxon>
        <taxon>Asterales</taxon>
        <taxon>Asteraceae</taxon>
        <taxon>Asteroideae</taxon>
        <taxon>Anthemideae</taxon>
        <taxon>Artemisiinae</taxon>
        <taxon>Artemisia</taxon>
    </lineage>
</organism>
<dbReference type="OrthoDB" id="1929108at2759"/>
<name>A0A2U1MCM5_ARTAN</name>
<dbReference type="GO" id="GO:0034237">
    <property type="term" value="F:protein kinase A regulatory subunit binding"/>
    <property type="evidence" value="ECO:0007669"/>
    <property type="project" value="TreeGrafter"/>
</dbReference>
<comment type="subcellular location">
    <subcellularLocation>
        <location evidence="4">Cytoplasm</location>
        <location evidence="4">Cytoskeleton</location>
    </subcellularLocation>
    <subcellularLocation>
        <location evidence="1">Membrane</location>
        <topology evidence="1">Peripheral membrane protein</topology>
    </subcellularLocation>
</comment>
<evidence type="ECO:0000256" key="4">
    <source>
        <dbReference type="RuleBase" id="RU367034"/>
    </source>
</evidence>
<dbReference type="GO" id="GO:0030036">
    <property type="term" value="P:actin cytoskeleton organization"/>
    <property type="evidence" value="ECO:0007669"/>
    <property type="project" value="UniProtKB-UniRule"/>
</dbReference>
<evidence type="ECO:0000313" key="6">
    <source>
        <dbReference type="EMBL" id="PWA59014.1"/>
    </source>
</evidence>
<dbReference type="GO" id="GO:0016020">
    <property type="term" value="C:membrane"/>
    <property type="evidence" value="ECO:0007669"/>
    <property type="project" value="UniProtKB-SubCell"/>
</dbReference>
<dbReference type="Gene3D" id="6.10.280.150">
    <property type="match status" value="1"/>
</dbReference>
<dbReference type="GO" id="GO:2000601">
    <property type="term" value="P:positive regulation of Arp2/3 complex-mediated actin nucleation"/>
    <property type="evidence" value="ECO:0007669"/>
    <property type="project" value="TreeGrafter"/>
</dbReference>
<evidence type="ECO:0000256" key="2">
    <source>
        <dbReference type="ARBA" id="ARBA00006993"/>
    </source>
</evidence>
<protein>
    <recommendedName>
        <fullName evidence="4">Protein SCAR</fullName>
    </recommendedName>
    <alternativeName>
        <fullName evidence="4">Protein WAVE</fullName>
    </alternativeName>
</protein>
<dbReference type="GO" id="GO:0003779">
    <property type="term" value="F:actin binding"/>
    <property type="evidence" value="ECO:0007669"/>
    <property type="project" value="UniProtKB-UniRule"/>
</dbReference>
<accession>A0A2U1MCM5</accession>
<feature type="domain" description="HMA" evidence="5">
    <location>
        <begin position="167"/>
        <end position="233"/>
    </location>
</feature>
<dbReference type="InterPro" id="IPR006121">
    <property type="entry name" value="HMA_dom"/>
</dbReference>
<dbReference type="PROSITE" id="PS01047">
    <property type="entry name" value="HMA_1"/>
    <property type="match status" value="1"/>
</dbReference>
<dbReference type="PANTHER" id="PTHR12902">
    <property type="entry name" value="WASP-1"/>
    <property type="match status" value="1"/>
</dbReference>
<dbReference type="GO" id="GO:0046872">
    <property type="term" value="F:metal ion binding"/>
    <property type="evidence" value="ECO:0007669"/>
    <property type="project" value="UniProtKB-KW"/>
</dbReference>
<dbReference type="FunFam" id="3.30.70.100:FF:000033">
    <property type="entry name" value="Copper-transporting ATPase HMA5"/>
    <property type="match status" value="1"/>
</dbReference>
<dbReference type="GO" id="GO:0009626">
    <property type="term" value="P:plant-type hypersensitive response"/>
    <property type="evidence" value="ECO:0007669"/>
    <property type="project" value="UniProtKB-KW"/>
</dbReference>
<dbReference type="Gene3D" id="3.30.70.100">
    <property type="match status" value="1"/>
</dbReference>
<dbReference type="EMBL" id="PKPP01005742">
    <property type="protein sequence ID" value="PWA59014.1"/>
    <property type="molecule type" value="Genomic_DNA"/>
</dbReference>
<evidence type="ECO:0000313" key="7">
    <source>
        <dbReference type="Proteomes" id="UP000245207"/>
    </source>
</evidence>
<dbReference type="SUPFAM" id="SSF55008">
    <property type="entry name" value="HMA, heavy metal-associated domain"/>
    <property type="match status" value="1"/>
</dbReference>
<dbReference type="Pfam" id="PF00403">
    <property type="entry name" value="HMA"/>
    <property type="match status" value="1"/>
</dbReference>
<gene>
    <name evidence="6" type="ORF">CTI12_AA393340</name>
</gene>
<reference evidence="6 7" key="1">
    <citation type="journal article" date="2018" name="Mol. Plant">
        <title>The genome of Artemisia annua provides insight into the evolution of Asteraceae family and artemisinin biosynthesis.</title>
        <authorList>
            <person name="Shen Q."/>
            <person name="Zhang L."/>
            <person name="Liao Z."/>
            <person name="Wang S."/>
            <person name="Yan T."/>
            <person name="Shi P."/>
            <person name="Liu M."/>
            <person name="Fu X."/>
            <person name="Pan Q."/>
            <person name="Wang Y."/>
            <person name="Lv Z."/>
            <person name="Lu X."/>
            <person name="Zhang F."/>
            <person name="Jiang W."/>
            <person name="Ma Y."/>
            <person name="Chen M."/>
            <person name="Hao X."/>
            <person name="Li L."/>
            <person name="Tang Y."/>
            <person name="Lv G."/>
            <person name="Zhou Y."/>
            <person name="Sun X."/>
            <person name="Brodelius P.E."/>
            <person name="Rose J.K.C."/>
            <person name="Tang K."/>
        </authorList>
    </citation>
    <scope>NUCLEOTIDE SEQUENCE [LARGE SCALE GENOMIC DNA]</scope>
    <source>
        <strain evidence="7">cv. Huhao1</strain>
        <tissue evidence="6">Leaf</tissue>
    </source>
</reference>
<dbReference type="GO" id="GO:0005856">
    <property type="term" value="C:cytoskeleton"/>
    <property type="evidence" value="ECO:0007669"/>
    <property type="project" value="UniProtKB-SubCell"/>
</dbReference>
<dbReference type="PROSITE" id="PS50846">
    <property type="entry name" value="HMA_2"/>
    <property type="match status" value="1"/>
</dbReference>
<evidence type="ECO:0000259" key="5">
    <source>
        <dbReference type="PROSITE" id="PS50846"/>
    </source>
</evidence>
<keyword evidence="4" id="KW-0009">Actin-binding</keyword>
<comment type="caution">
    <text evidence="6">The sequence shown here is derived from an EMBL/GenBank/DDBJ whole genome shotgun (WGS) entry which is preliminary data.</text>
</comment>
<dbReference type="PRINTS" id="PR00942">
    <property type="entry name" value="CUATPASEI"/>
</dbReference>
<sequence>MYRFAAEVFHGLQEQVLITSSRSHKLIERVHNIEAALPPLEKAILAQSSHLHFAYTAGSHWHTRLRSEQNHFIYSDLPRCIMDPYEDCRNPPRLHKLDKFDIGGPGSCFKRYSDPTYFKRTSAGRYEAHLQSVPREKKARRNKLNAIKTAVEDAGFEVKDISEQDIAICRLRLKVMMCTSCSESVECALLMVEGVKKAVVGLALEEAKINYDPNVINTDRIIEAIEDAGFGADLIGSGNDGNKVHIKIEGIASPEDMTAIKSSLESLTGVNHVEIGME</sequence>
<comment type="function">
    <text evidence="4">Involved in regulation of actin and microtubule organization. Part of a WAVE complex that activates the Arp2/3 complex.</text>
</comment>
<evidence type="ECO:0000256" key="3">
    <source>
        <dbReference type="ARBA" id="ARBA00022723"/>
    </source>
</evidence>
<keyword evidence="4" id="KW-0206">Cytoskeleton</keyword>
<dbReference type="GO" id="GO:0071933">
    <property type="term" value="F:Arp2/3 complex binding"/>
    <property type="evidence" value="ECO:0007669"/>
    <property type="project" value="TreeGrafter"/>
</dbReference>
<dbReference type="Gene3D" id="1.20.5.340">
    <property type="match status" value="1"/>
</dbReference>
<dbReference type="CDD" id="cd00371">
    <property type="entry name" value="HMA"/>
    <property type="match status" value="1"/>
</dbReference>
<keyword evidence="7" id="KW-1185">Reference proteome</keyword>